<proteinExistence type="predicted"/>
<accession>A0AAW1PU71</accession>
<feature type="compositionally biased region" description="Basic and acidic residues" evidence="1">
    <location>
        <begin position="1"/>
        <end position="17"/>
    </location>
</feature>
<dbReference type="Proteomes" id="UP001465755">
    <property type="component" value="Unassembled WGS sequence"/>
</dbReference>
<name>A0AAW1PU71_9CHLO</name>
<feature type="region of interest" description="Disordered" evidence="1">
    <location>
        <begin position="1"/>
        <end position="69"/>
    </location>
</feature>
<evidence type="ECO:0000256" key="1">
    <source>
        <dbReference type="SAM" id="MobiDB-lite"/>
    </source>
</evidence>
<reference evidence="2 3" key="1">
    <citation type="journal article" date="2024" name="Nat. Commun.">
        <title>Phylogenomics reveals the evolutionary origins of lichenization in chlorophyte algae.</title>
        <authorList>
            <person name="Puginier C."/>
            <person name="Libourel C."/>
            <person name="Otte J."/>
            <person name="Skaloud P."/>
            <person name="Haon M."/>
            <person name="Grisel S."/>
            <person name="Petersen M."/>
            <person name="Berrin J.G."/>
            <person name="Delaux P.M."/>
            <person name="Dal Grande F."/>
            <person name="Keller J."/>
        </authorList>
    </citation>
    <scope>NUCLEOTIDE SEQUENCE [LARGE SCALE GENOMIC DNA]</scope>
    <source>
        <strain evidence="2 3">SAG 2036</strain>
    </source>
</reference>
<gene>
    <name evidence="2" type="ORF">WJX73_003776</name>
</gene>
<comment type="caution">
    <text evidence="2">The sequence shown here is derived from an EMBL/GenBank/DDBJ whole genome shotgun (WGS) entry which is preliminary data.</text>
</comment>
<keyword evidence="3" id="KW-1185">Reference proteome</keyword>
<dbReference type="AlphaFoldDB" id="A0AAW1PU71"/>
<dbReference type="EMBL" id="JALJOQ010000010">
    <property type="protein sequence ID" value="KAK9811966.1"/>
    <property type="molecule type" value="Genomic_DNA"/>
</dbReference>
<evidence type="ECO:0000313" key="2">
    <source>
        <dbReference type="EMBL" id="KAK9811966.1"/>
    </source>
</evidence>
<sequence length="237" mass="26509">MPADIGRDWESGNKEARSPQQEANRSAAAEQRTEQVPEPTLPYSTSVIRAPAGTRETNINRETGTSTTTTAAYADTKARTAAIKPVRLFCWCGQWIKWRLGQVHCGRDSSGHAGGPQNSRFKELWTTRGRGSDRFCSWLLRFLDSHSVEIRGPATAARVIILQDLPRHYDSSTDSEIDSYQDSRGEVVAAAIRDIMRSSQAARWQGEQLRDLAVIDFAQLGVRLREQAREPYSPFSN</sequence>
<organism evidence="2 3">
    <name type="scientific">Symbiochloris irregularis</name>
    <dbReference type="NCBI Taxonomy" id="706552"/>
    <lineage>
        <taxon>Eukaryota</taxon>
        <taxon>Viridiplantae</taxon>
        <taxon>Chlorophyta</taxon>
        <taxon>core chlorophytes</taxon>
        <taxon>Trebouxiophyceae</taxon>
        <taxon>Trebouxiales</taxon>
        <taxon>Trebouxiaceae</taxon>
        <taxon>Symbiochloris</taxon>
    </lineage>
</organism>
<evidence type="ECO:0000313" key="3">
    <source>
        <dbReference type="Proteomes" id="UP001465755"/>
    </source>
</evidence>
<protein>
    <submittedName>
        <fullName evidence="2">Uncharacterized protein</fullName>
    </submittedName>
</protein>